<dbReference type="AlphaFoldDB" id="A0A6U3RXV0"/>
<reference evidence="1" key="1">
    <citation type="submission" date="2021-01" db="EMBL/GenBank/DDBJ databases">
        <authorList>
            <person name="Corre E."/>
            <person name="Pelletier E."/>
            <person name="Niang G."/>
            <person name="Scheremetjew M."/>
            <person name="Finn R."/>
            <person name="Kale V."/>
            <person name="Holt S."/>
            <person name="Cochrane G."/>
            <person name="Meng A."/>
            <person name="Brown T."/>
            <person name="Cohen L."/>
        </authorList>
    </citation>
    <scope>NUCLEOTIDE SEQUENCE</scope>
    <source>
        <strain evidence="1">Pop2</strain>
    </source>
</reference>
<dbReference type="EMBL" id="HBGN01020373">
    <property type="protein sequence ID" value="CAD9333804.1"/>
    <property type="molecule type" value="Transcribed_RNA"/>
</dbReference>
<proteinExistence type="predicted"/>
<sequence>MTCGYNRKTGLVSTLVGARLSIEFKNIQKEIRYWNVLTLKSYHMKWKDGVVRFHLLVNPNLVGVSARKSTFEISGWWNVGHNDVDSTYHFEVDLGEEHKAPVGSDVMVQMELVSGEGFKILGMMLCS</sequence>
<evidence type="ECO:0000313" key="2">
    <source>
        <dbReference type="EMBL" id="CAD9333806.1"/>
    </source>
</evidence>
<gene>
    <name evidence="1" type="ORF">DBRI1063_LOCUS12989</name>
    <name evidence="2" type="ORF">DBRI1063_LOCUS12990</name>
</gene>
<evidence type="ECO:0000313" key="1">
    <source>
        <dbReference type="EMBL" id="CAD9333804.1"/>
    </source>
</evidence>
<organism evidence="1">
    <name type="scientific">Ditylum brightwellii</name>
    <dbReference type="NCBI Taxonomy" id="49249"/>
    <lineage>
        <taxon>Eukaryota</taxon>
        <taxon>Sar</taxon>
        <taxon>Stramenopiles</taxon>
        <taxon>Ochrophyta</taxon>
        <taxon>Bacillariophyta</taxon>
        <taxon>Mediophyceae</taxon>
        <taxon>Lithodesmiophycidae</taxon>
        <taxon>Lithodesmiales</taxon>
        <taxon>Lithodesmiaceae</taxon>
        <taxon>Ditylum</taxon>
    </lineage>
</organism>
<accession>A0A6U3RXV0</accession>
<dbReference type="EMBL" id="HBGN01020374">
    <property type="protein sequence ID" value="CAD9333806.1"/>
    <property type="molecule type" value="Transcribed_RNA"/>
</dbReference>
<name>A0A6U3RXV0_9STRA</name>
<protein>
    <submittedName>
        <fullName evidence="1">Uncharacterized protein</fullName>
    </submittedName>
</protein>